<dbReference type="AlphaFoldDB" id="A0A931MGP3"/>
<dbReference type="EMBL" id="JADWYS010000001">
    <property type="protein sequence ID" value="MBG9388381.1"/>
    <property type="molecule type" value="Genomic_DNA"/>
</dbReference>
<comment type="caution">
    <text evidence="1">The sequence shown here is derived from an EMBL/GenBank/DDBJ whole genome shotgun (WGS) entry which is preliminary data.</text>
</comment>
<name>A0A931MGP3_9BURK</name>
<evidence type="ECO:0000313" key="1">
    <source>
        <dbReference type="EMBL" id="MBG9388381.1"/>
    </source>
</evidence>
<reference evidence="1" key="1">
    <citation type="submission" date="2020-11" db="EMBL/GenBank/DDBJ databases">
        <title>Bacterial whole genome sequence for Caenimonas sp. DR4.4.</title>
        <authorList>
            <person name="Le V."/>
            <person name="Ko S.-R."/>
            <person name="Ahn C.-Y."/>
            <person name="Oh H.-M."/>
        </authorList>
    </citation>
    <scope>NUCLEOTIDE SEQUENCE</scope>
    <source>
        <strain evidence="1">DR4.4</strain>
    </source>
</reference>
<protein>
    <submittedName>
        <fullName evidence="1">Uncharacterized protein</fullName>
    </submittedName>
</protein>
<keyword evidence="2" id="KW-1185">Reference proteome</keyword>
<organism evidence="1 2">
    <name type="scientific">Caenimonas aquaedulcis</name>
    <dbReference type="NCBI Taxonomy" id="2793270"/>
    <lineage>
        <taxon>Bacteria</taxon>
        <taxon>Pseudomonadati</taxon>
        <taxon>Pseudomonadota</taxon>
        <taxon>Betaproteobacteria</taxon>
        <taxon>Burkholderiales</taxon>
        <taxon>Comamonadaceae</taxon>
        <taxon>Caenimonas</taxon>
    </lineage>
</organism>
<dbReference type="Proteomes" id="UP000651050">
    <property type="component" value="Unassembled WGS sequence"/>
</dbReference>
<dbReference type="RefSeq" id="WP_196986248.1">
    <property type="nucleotide sequence ID" value="NZ_JADWYS010000001.1"/>
</dbReference>
<accession>A0A931MGP3</accession>
<sequence>MNRDLSFNRRAVAGRREYVRNFSVAHSGDTEFQGFLKCKLVHHPNYSTIVPDLIFLEVASKLLWIQPLFFLASHVGFDEETGAGLLIVDVAHGARVQVRFSSDAVRTHLTDGSLLYACTVHGVPYLPSLATGEARLLGNAPQIRLFHHTSASAKRDIRKSGYFWTSSWNIKGTEKLVNIAYLYLTPLDEISEEADLLQIAMASNEKIGYQVDQNQGPEPDLILKVYRGSTRKRRHVLAGWVSCDQISPAPIYRHTPTDGAVYYEVVSPFICRMGAHPDSKISIVDHVFIADAPKQLDYVVVGDATSVEGLAAPYTEENTTHIWKIVRTAPNDDFVSYWRDHANTPEFAGISVELAQVVAAS</sequence>
<evidence type="ECO:0000313" key="2">
    <source>
        <dbReference type="Proteomes" id="UP000651050"/>
    </source>
</evidence>
<gene>
    <name evidence="1" type="ORF">I5803_10140</name>
</gene>
<proteinExistence type="predicted"/>